<comment type="caution">
    <text evidence="1">The sequence shown here is derived from an EMBL/GenBank/DDBJ whole genome shotgun (WGS) entry which is preliminary data.</text>
</comment>
<dbReference type="AlphaFoldDB" id="A0AAJ4XND7"/>
<protein>
    <submittedName>
        <fullName evidence="1">Uncharacterized protein</fullName>
    </submittedName>
</protein>
<accession>A0AAJ4XND7</accession>
<gene>
    <name evidence="1" type="ORF">MEPE_03750</name>
</gene>
<evidence type="ECO:0000313" key="2">
    <source>
        <dbReference type="Proteomes" id="UP001294444"/>
    </source>
</evidence>
<proteinExistence type="predicted"/>
<evidence type="ECO:0000313" key="1">
    <source>
        <dbReference type="EMBL" id="SNX85041.1"/>
    </source>
</evidence>
<organism evidence="1 2">
    <name type="scientific">Melanopsichium pennsylvanicum</name>
    <dbReference type="NCBI Taxonomy" id="63383"/>
    <lineage>
        <taxon>Eukaryota</taxon>
        <taxon>Fungi</taxon>
        <taxon>Dikarya</taxon>
        <taxon>Basidiomycota</taxon>
        <taxon>Ustilaginomycotina</taxon>
        <taxon>Ustilaginomycetes</taxon>
        <taxon>Ustilaginales</taxon>
        <taxon>Ustilaginaceae</taxon>
        <taxon>Melanopsichium</taxon>
    </lineage>
</organism>
<reference evidence="1" key="1">
    <citation type="submission" date="2023-10" db="EMBL/GenBank/DDBJ databases">
        <authorList>
            <person name="Guldener U."/>
        </authorList>
    </citation>
    <scope>NUCLEOTIDE SEQUENCE</scope>
    <source>
        <strain evidence="1">Mp4</strain>
    </source>
</reference>
<name>A0AAJ4XND7_9BASI</name>
<keyword evidence="2" id="KW-1185">Reference proteome</keyword>
<dbReference type="EMBL" id="OAPG01000008">
    <property type="protein sequence ID" value="SNX85041.1"/>
    <property type="molecule type" value="Genomic_DNA"/>
</dbReference>
<sequence length="230" mass="25332">MAKALPTNGRTAKADCGRRGLYCSYDDLVLTDVTSRSLRVPTLVTKKRCLCNARWQRGGVDAFGQRLNASGASEVEWCPLNAVECIVSNRRQSCRSSIPRQCQNRGQRLGLCAVCTEQDSTCKLSLRMQAIRQIMEQSARCVWKDGSPCYEHIWDVCGSLFIKFGRKNLVCNASEELHAIAADDTDHGKARSSAKVSAAVGTGTLQYVCDVGQHARYSKLLYIGQHVPLA</sequence>
<dbReference type="Proteomes" id="UP001294444">
    <property type="component" value="Unassembled WGS sequence"/>
</dbReference>